<proteinExistence type="predicted"/>
<reference evidence="1" key="1">
    <citation type="submission" date="2020-09" db="EMBL/GenBank/DDBJ databases">
        <title>Novel species of Mucilaginibacter isolated from a glacier on the Tibetan Plateau.</title>
        <authorList>
            <person name="Liu Q."/>
            <person name="Xin Y.-H."/>
        </authorList>
    </citation>
    <scope>NUCLEOTIDE SEQUENCE</scope>
    <source>
        <strain evidence="1">ZB1P21</strain>
    </source>
</reference>
<sequence length="127" mass="15133">MKRNYSQLFAICKKNRLEYKDVVSEFTKGRTESLKALTDPEYNELMRRMARYNTPPPGDQQRKKMIAICKLMHKGKQTAEILQIIDEWLLKQKYEKPLMQLDLQQLGIMVNIYETNVYPDYLRGLNK</sequence>
<evidence type="ECO:0000313" key="1">
    <source>
        <dbReference type="EMBL" id="MBD1394280.1"/>
    </source>
</evidence>
<keyword evidence="2" id="KW-1185">Reference proteome</keyword>
<dbReference type="Proteomes" id="UP000619078">
    <property type="component" value="Unassembled WGS sequence"/>
</dbReference>
<evidence type="ECO:0000313" key="2">
    <source>
        <dbReference type="Proteomes" id="UP000619078"/>
    </source>
</evidence>
<dbReference type="RefSeq" id="WP_191164016.1">
    <property type="nucleotide sequence ID" value="NZ_JACWMX010000005.1"/>
</dbReference>
<organism evidence="1 2">
    <name type="scientific">Mucilaginibacter glaciei</name>
    <dbReference type="NCBI Taxonomy" id="2772109"/>
    <lineage>
        <taxon>Bacteria</taxon>
        <taxon>Pseudomonadati</taxon>
        <taxon>Bacteroidota</taxon>
        <taxon>Sphingobacteriia</taxon>
        <taxon>Sphingobacteriales</taxon>
        <taxon>Sphingobacteriaceae</taxon>
        <taxon>Mucilaginibacter</taxon>
    </lineage>
</organism>
<gene>
    <name evidence="1" type="ORF">IDJ76_14315</name>
</gene>
<dbReference type="EMBL" id="JACWMX010000005">
    <property type="protein sequence ID" value="MBD1394280.1"/>
    <property type="molecule type" value="Genomic_DNA"/>
</dbReference>
<comment type="caution">
    <text evidence="1">The sequence shown here is derived from an EMBL/GenBank/DDBJ whole genome shotgun (WGS) entry which is preliminary data.</text>
</comment>
<dbReference type="AlphaFoldDB" id="A0A926NT76"/>
<protein>
    <submittedName>
        <fullName evidence="1">Uncharacterized protein</fullName>
    </submittedName>
</protein>
<name>A0A926NT76_9SPHI</name>
<accession>A0A926NT76</accession>